<dbReference type="GO" id="GO:0005886">
    <property type="term" value="C:plasma membrane"/>
    <property type="evidence" value="ECO:0007669"/>
    <property type="project" value="TreeGrafter"/>
</dbReference>
<evidence type="ECO:0000313" key="3">
    <source>
        <dbReference type="Proteomes" id="UP001183643"/>
    </source>
</evidence>
<evidence type="ECO:0000313" key="2">
    <source>
        <dbReference type="EMBL" id="MDR7274184.1"/>
    </source>
</evidence>
<dbReference type="InterPro" id="IPR043128">
    <property type="entry name" value="Rev_trsase/Diguanyl_cyclase"/>
</dbReference>
<dbReference type="Gene3D" id="3.30.70.270">
    <property type="match status" value="1"/>
</dbReference>
<dbReference type="InterPro" id="IPR050469">
    <property type="entry name" value="Diguanylate_Cyclase"/>
</dbReference>
<accession>A0AAE4C8V3</accession>
<evidence type="ECO:0000259" key="1">
    <source>
        <dbReference type="PROSITE" id="PS50887"/>
    </source>
</evidence>
<dbReference type="PANTHER" id="PTHR45138:SF9">
    <property type="entry name" value="DIGUANYLATE CYCLASE DGCM-RELATED"/>
    <property type="match status" value="1"/>
</dbReference>
<organism evidence="2 3">
    <name type="scientific">Catenuloplanes atrovinosus</name>
    <dbReference type="NCBI Taxonomy" id="137266"/>
    <lineage>
        <taxon>Bacteria</taxon>
        <taxon>Bacillati</taxon>
        <taxon>Actinomycetota</taxon>
        <taxon>Actinomycetes</taxon>
        <taxon>Micromonosporales</taxon>
        <taxon>Micromonosporaceae</taxon>
        <taxon>Catenuloplanes</taxon>
    </lineage>
</organism>
<dbReference type="RefSeq" id="WP_310363559.1">
    <property type="nucleotide sequence ID" value="NZ_JAVDYB010000001.1"/>
</dbReference>
<dbReference type="CDD" id="cd01949">
    <property type="entry name" value="GGDEF"/>
    <property type="match status" value="1"/>
</dbReference>
<dbReference type="GO" id="GO:0043709">
    <property type="term" value="P:cell adhesion involved in single-species biofilm formation"/>
    <property type="evidence" value="ECO:0007669"/>
    <property type="project" value="TreeGrafter"/>
</dbReference>
<dbReference type="InterPro" id="IPR011990">
    <property type="entry name" value="TPR-like_helical_dom_sf"/>
</dbReference>
<dbReference type="PROSITE" id="PS50887">
    <property type="entry name" value="GGDEF"/>
    <property type="match status" value="1"/>
</dbReference>
<dbReference type="SUPFAM" id="SSF55073">
    <property type="entry name" value="Nucleotide cyclase"/>
    <property type="match status" value="1"/>
</dbReference>
<dbReference type="Proteomes" id="UP001183643">
    <property type="component" value="Unassembled WGS sequence"/>
</dbReference>
<keyword evidence="3" id="KW-1185">Reference proteome</keyword>
<feature type="domain" description="GGDEF" evidence="1">
    <location>
        <begin position="387"/>
        <end position="516"/>
    </location>
</feature>
<proteinExistence type="predicted"/>
<dbReference type="Pfam" id="PF00990">
    <property type="entry name" value="GGDEF"/>
    <property type="match status" value="1"/>
</dbReference>
<protein>
    <submittedName>
        <fullName evidence="2">Diguanylate cyclase (GGDEF)-like protein</fullName>
    </submittedName>
</protein>
<dbReference type="InterPro" id="IPR029787">
    <property type="entry name" value="Nucleotide_cyclase"/>
</dbReference>
<dbReference type="SMART" id="SM00267">
    <property type="entry name" value="GGDEF"/>
    <property type="match status" value="1"/>
</dbReference>
<name>A0AAE4C8V3_9ACTN</name>
<dbReference type="EMBL" id="JAVDYB010000001">
    <property type="protein sequence ID" value="MDR7274184.1"/>
    <property type="molecule type" value="Genomic_DNA"/>
</dbReference>
<gene>
    <name evidence="2" type="ORF">J2S41_000962</name>
</gene>
<dbReference type="InterPro" id="IPR000160">
    <property type="entry name" value="GGDEF_dom"/>
</dbReference>
<comment type="caution">
    <text evidence="2">The sequence shown here is derived from an EMBL/GenBank/DDBJ whole genome shotgun (WGS) entry which is preliminary data.</text>
</comment>
<sequence length="516" mass="57197">MRNDRLPVPVSPYGPWPELALRVHDLTIRGHHTEGLHTADESEAILLLLGDQRTWRVARLGRMYALAALGRHDEALTIGEALIADTYYGGPRATDAKIMADTARAYISIARIDEGLHYIARAMSVLDTAPTGGPRYFSAMASLCEAAKYAELFELADEIMRRALGAPEAPELWRTSAELQHAELLLEWGVRLEQVDRIEDAALETGKAVVLLRKTTDRDIDSPLAFALLALGAAKQGDHAEAMGHVDRLLLSMRAAGQSHEARLLHLAHGIVLRDRGDLRGARREFQAGLELAVLASQRLLYRYELARLALRESPGEATASVFAALRLHVEALWRLRLDRRTMLRQAHRRVELEAARSRADAAASSDALTGLGNRRMFDRRMEHLSDVGSLLLIDVDEFKGINDRYSHGVGDRVLGEIAAVLRAHCRHDEVAIRFGGDEFAMFLSVGEREARVVAERIRQVILTRDWHQIAPGLRVTLSMGLAQCVAGDSGRDLYDRADARLYLAKRGGRNQLAAA</sequence>
<reference evidence="2" key="1">
    <citation type="submission" date="2023-07" db="EMBL/GenBank/DDBJ databases">
        <title>Sequencing the genomes of 1000 actinobacteria strains.</title>
        <authorList>
            <person name="Klenk H.-P."/>
        </authorList>
    </citation>
    <scope>NUCLEOTIDE SEQUENCE</scope>
    <source>
        <strain evidence="2">DSM 44707</strain>
    </source>
</reference>
<dbReference type="AlphaFoldDB" id="A0AAE4C8V3"/>
<dbReference type="SUPFAM" id="SSF48452">
    <property type="entry name" value="TPR-like"/>
    <property type="match status" value="1"/>
</dbReference>
<dbReference type="Gene3D" id="1.25.40.10">
    <property type="entry name" value="Tetratricopeptide repeat domain"/>
    <property type="match status" value="1"/>
</dbReference>
<dbReference type="GO" id="GO:1902201">
    <property type="term" value="P:negative regulation of bacterial-type flagellum-dependent cell motility"/>
    <property type="evidence" value="ECO:0007669"/>
    <property type="project" value="TreeGrafter"/>
</dbReference>
<dbReference type="GO" id="GO:0052621">
    <property type="term" value="F:diguanylate cyclase activity"/>
    <property type="evidence" value="ECO:0007669"/>
    <property type="project" value="TreeGrafter"/>
</dbReference>
<dbReference type="PANTHER" id="PTHR45138">
    <property type="entry name" value="REGULATORY COMPONENTS OF SENSORY TRANSDUCTION SYSTEM"/>
    <property type="match status" value="1"/>
</dbReference>
<dbReference type="NCBIfam" id="TIGR00254">
    <property type="entry name" value="GGDEF"/>
    <property type="match status" value="1"/>
</dbReference>